<sequence>MKQINALLFLFLLLSISCSSQESDQNLQEQNQLKSYLALGDSYTIGESVAISDRFPMILVNDLNEQGYNFQEPKIVAKTGWTTDELKAAIVNEGLAKNYDLVTLLIGVNNQYRGRDVENFRIEFADLLNIAIGFANGKPENVIVVSIPDWGVSPFGSSRDQKKIAKEIDLYNKVKKEETLKINVTFVDITEVSRSGLGNPEYFAKDGLHFSGKMHQLWVDEIISQYFDKNMSK</sequence>
<evidence type="ECO:0000259" key="2">
    <source>
        <dbReference type="Pfam" id="PF13472"/>
    </source>
</evidence>
<keyword evidence="4" id="KW-1185">Reference proteome</keyword>
<feature type="signal peptide" evidence="1">
    <location>
        <begin position="1"/>
        <end position="22"/>
    </location>
</feature>
<protein>
    <submittedName>
        <fullName evidence="3">SGNH/GDSL hydrolase family protein</fullName>
        <ecNumber evidence="3">3.1.-.-</ecNumber>
    </submittedName>
</protein>
<name>A0ABW3Y1J0_9FLAO</name>
<dbReference type="EC" id="3.1.-.-" evidence="3"/>
<feature type="chain" id="PRO_5045143405" evidence="1">
    <location>
        <begin position="23"/>
        <end position="233"/>
    </location>
</feature>
<keyword evidence="3" id="KW-0378">Hydrolase</keyword>
<dbReference type="GO" id="GO:0016787">
    <property type="term" value="F:hydrolase activity"/>
    <property type="evidence" value="ECO:0007669"/>
    <property type="project" value="UniProtKB-KW"/>
</dbReference>
<feature type="domain" description="SGNH hydrolase-type esterase" evidence="2">
    <location>
        <begin position="38"/>
        <end position="217"/>
    </location>
</feature>
<evidence type="ECO:0000313" key="4">
    <source>
        <dbReference type="Proteomes" id="UP001597201"/>
    </source>
</evidence>
<dbReference type="Gene3D" id="3.40.50.1110">
    <property type="entry name" value="SGNH hydrolase"/>
    <property type="match status" value="1"/>
</dbReference>
<dbReference type="Proteomes" id="UP001597201">
    <property type="component" value="Unassembled WGS sequence"/>
</dbReference>
<gene>
    <name evidence="3" type="ORF">ACFQ39_08765</name>
</gene>
<keyword evidence="1" id="KW-0732">Signal</keyword>
<organism evidence="3 4">
    <name type="scientific">Namhaeicola litoreus</name>
    <dbReference type="NCBI Taxonomy" id="1052145"/>
    <lineage>
        <taxon>Bacteria</taxon>
        <taxon>Pseudomonadati</taxon>
        <taxon>Bacteroidota</taxon>
        <taxon>Flavobacteriia</taxon>
        <taxon>Flavobacteriales</taxon>
        <taxon>Flavobacteriaceae</taxon>
        <taxon>Namhaeicola</taxon>
    </lineage>
</organism>
<dbReference type="SUPFAM" id="SSF52266">
    <property type="entry name" value="SGNH hydrolase"/>
    <property type="match status" value="1"/>
</dbReference>
<dbReference type="RefSeq" id="WP_377178130.1">
    <property type="nucleotide sequence ID" value="NZ_JBHTMY010000003.1"/>
</dbReference>
<proteinExistence type="predicted"/>
<dbReference type="PROSITE" id="PS51257">
    <property type="entry name" value="PROKAR_LIPOPROTEIN"/>
    <property type="match status" value="1"/>
</dbReference>
<dbReference type="Pfam" id="PF13472">
    <property type="entry name" value="Lipase_GDSL_2"/>
    <property type="match status" value="1"/>
</dbReference>
<dbReference type="InterPro" id="IPR013830">
    <property type="entry name" value="SGNH_hydro"/>
</dbReference>
<dbReference type="EMBL" id="JBHTMY010000003">
    <property type="protein sequence ID" value="MFD1315704.1"/>
    <property type="molecule type" value="Genomic_DNA"/>
</dbReference>
<evidence type="ECO:0000313" key="3">
    <source>
        <dbReference type="EMBL" id="MFD1315704.1"/>
    </source>
</evidence>
<evidence type="ECO:0000256" key="1">
    <source>
        <dbReference type="SAM" id="SignalP"/>
    </source>
</evidence>
<accession>A0ABW3Y1J0</accession>
<reference evidence="4" key="1">
    <citation type="journal article" date="2019" name="Int. J. Syst. Evol. Microbiol.">
        <title>The Global Catalogue of Microorganisms (GCM) 10K type strain sequencing project: providing services to taxonomists for standard genome sequencing and annotation.</title>
        <authorList>
            <consortium name="The Broad Institute Genomics Platform"/>
            <consortium name="The Broad Institute Genome Sequencing Center for Infectious Disease"/>
            <person name="Wu L."/>
            <person name="Ma J."/>
        </authorList>
    </citation>
    <scope>NUCLEOTIDE SEQUENCE [LARGE SCALE GENOMIC DNA]</scope>
    <source>
        <strain evidence="4">CCUG 61485</strain>
    </source>
</reference>
<dbReference type="InterPro" id="IPR036514">
    <property type="entry name" value="SGNH_hydro_sf"/>
</dbReference>
<comment type="caution">
    <text evidence="3">The sequence shown here is derived from an EMBL/GenBank/DDBJ whole genome shotgun (WGS) entry which is preliminary data.</text>
</comment>
<dbReference type="CDD" id="cd01832">
    <property type="entry name" value="SGNH_hydrolase_like_1"/>
    <property type="match status" value="1"/>
</dbReference>